<reference evidence="2" key="1">
    <citation type="submission" date="2020-08" db="EMBL/GenBank/DDBJ databases">
        <title>Genome public.</title>
        <authorList>
            <person name="Liu C."/>
            <person name="Sun Q."/>
        </authorList>
    </citation>
    <scope>NUCLEOTIDE SEQUENCE</scope>
    <source>
        <strain evidence="2">NSJ-32</strain>
    </source>
</reference>
<gene>
    <name evidence="2" type="ORF">H8730_11825</name>
</gene>
<accession>A0A926DUC3</accession>
<comment type="caution">
    <text evidence="2">The sequence shown here is derived from an EMBL/GenBank/DDBJ whole genome shotgun (WGS) entry which is preliminary data.</text>
</comment>
<feature type="region of interest" description="Disordered" evidence="1">
    <location>
        <begin position="1"/>
        <end position="69"/>
    </location>
</feature>
<name>A0A926DUC3_9FIRM</name>
<evidence type="ECO:0000313" key="2">
    <source>
        <dbReference type="EMBL" id="MBC8544226.1"/>
    </source>
</evidence>
<dbReference type="Proteomes" id="UP000657006">
    <property type="component" value="Unassembled WGS sequence"/>
</dbReference>
<proteinExistence type="predicted"/>
<feature type="compositionally biased region" description="Basic and acidic residues" evidence="1">
    <location>
        <begin position="58"/>
        <end position="69"/>
    </location>
</feature>
<keyword evidence="3" id="KW-1185">Reference proteome</keyword>
<evidence type="ECO:0000313" key="3">
    <source>
        <dbReference type="Proteomes" id="UP000657006"/>
    </source>
</evidence>
<dbReference type="AlphaFoldDB" id="A0A926DUC3"/>
<protein>
    <submittedName>
        <fullName evidence="2">Uncharacterized protein</fullName>
    </submittedName>
</protein>
<organism evidence="2 3">
    <name type="scientific">Bianquea renquensis</name>
    <dbReference type="NCBI Taxonomy" id="2763661"/>
    <lineage>
        <taxon>Bacteria</taxon>
        <taxon>Bacillati</taxon>
        <taxon>Bacillota</taxon>
        <taxon>Clostridia</taxon>
        <taxon>Eubacteriales</taxon>
        <taxon>Bianqueaceae</taxon>
        <taxon>Bianquea</taxon>
    </lineage>
</organism>
<dbReference type="EMBL" id="JACRSQ010000018">
    <property type="protein sequence ID" value="MBC8544226.1"/>
    <property type="molecule type" value="Genomic_DNA"/>
</dbReference>
<evidence type="ECO:0000256" key="1">
    <source>
        <dbReference type="SAM" id="MobiDB-lite"/>
    </source>
</evidence>
<dbReference type="RefSeq" id="WP_249289861.1">
    <property type="nucleotide sequence ID" value="NZ_JACRSQ010000018.1"/>
</dbReference>
<feature type="compositionally biased region" description="Basic and acidic residues" evidence="1">
    <location>
        <begin position="35"/>
        <end position="46"/>
    </location>
</feature>
<sequence length="69" mass="7772">MHAGEASNGSDQRAHGDIFYVSNGETSTPAGIRYENARRQDEERQRPAGTRRHILRPKQRDEHAGGESR</sequence>